<dbReference type="EC" id="5.2.1.8" evidence="2 5"/>
<dbReference type="InterPro" id="IPR046357">
    <property type="entry name" value="PPIase_dom_sf"/>
</dbReference>
<feature type="region of interest" description="Disordered" evidence="6">
    <location>
        <begin position="277"/>
        <end position="298"/>
    </location>
</feature>
<comment type="catalytic activity">
    <reaction evidence="1 5">
        <text>[protein]-peptidylproline (omega=180) = [protein]-peptidylproline (omega=0)</text>
        <dbReference type="Rhea" id="RHEA:16237"/>
        <dbReference type="Rhea" id="RHEA-COMP:10747"/>
        <dbReference type="Rhea" id="RHEA-COMP:10748"/>
        <dbReference type="ChEBI" id="CHEBI:83833"/>
        <dbReference type="ChEBI" id="CHEBI:83834"/>
        <dbReference type="EC" id="5.2.1.8"/>
    </reaction>
</comment>
<feature type="domain" description="PPIase FKBP-type" evidence="7">
    <location>
        <begin position="324"/>
        <end position="411"/>
    </location>
</feature>
<name>A0A7S3PV70_9STRA</name>
<dbReference type="AlphaFoldDB" id="A0A7S3PV70"/>
<dbReference type="Gene3D" id="3.10.50.40">
    <property type="match status" value="1"/>
</dbReference>
<accession>A0A7S3PV70</accession>
<reference evidence="8" key="1">
    <citation type="submission" date="2021-01" db="EMBL/GenBank/DDBJ databases">
        <authorList>
            <person name="Corre E."/>
            <person name="Pelletier E."/>
            <person name="Niang G."/>
            <person name="Scheremetjew M."/>
            <person name="Finn R."/>
            <person name="Kale V."/>
            <person name="Holt S."/>
            <person name="Cochrane G."/>
            <person name="Meng A."/>
            <person name="Brown T."/>
            <person name="Cohen L."/>
        </authorList>
    </citation>
    <scope>NUCLEOTIDE SEQUENCE</scope>
    <source>
        <strain evidence="8">MM31A-1</strain>
    </source>
</reference>
<evidence type="ECO:0000259" key="7">
    <source>
        <dbReference type="PROSITE" id="PS50059"/>
    </source>
</evidence>
<protein>
    <recommendedName>
        <fullName evidence="2 5">peptidylprolyl isomerase</fullName>
        <ecNumber evidence="2 5">5.2.1.8</ecNumber>
    </recommendedName>
</protein>
<evidence type="ECO:0000256" key="3">
    <source>
        <dbReference type="ARBA" id="ARBA00023110"/>
    </source>
</evidence>
<sequence>MADNGVLKQNVYAFQIHQEKIGEEEEIDIVYQEKNFPIGSTLSFPIQSAAPSLQPSEDDWQLQINPASFHIGTGSQLSIDTVSIDPSSDSGKNSSLFISTDANPDYMCICPYLSSLKGNSLVMNLGVKIIGPAVVHLALVDHYDKADNEDTDQGFHCVNVFGHVQYVSPDIQQLVDNAKTAVMVDNEVDNEVDDVEDGSDEIVDTMQKVSKAKENAKKSPKETVPINKRKLSNLDEPMEDADRKIAKISSEPSILSKKQRKQLAKKKEQELHDVIAKENDHASKASNKADANKKHKSLTRPRMIKGGILIQDIIHGNGSSCKTGRKVSINYVGTFLDGKVFDKNQSKGKPLTFRLGTGEVIKGLDRGLEGMKVNGERIITIPSEMGYGSKGSGNIPGDTKLCFSVHVKSVGSK</sequence>
<feature type="compositionally biased region" description="Basic and acidic residues" evidence="6">
    <location>
        <begin position="211"/>
        <end position="221"/>
    </location>
</feature>
<dbReference type="Pfam" id="PF00254">
    <property type="entry name" value="FKBP_C"/>
    <property type="match status" value="1"/>
</dbReference>
<feature type="region of interest" description="Disordered" evidence="6">
    <location>
        <begin position="210"/>
        <end position="239"/>
    </location>
</feature>
<dbReference type="EMBL" id="HBIO01002149">
    <property type="protein sequence ID" value="CAE0456717.1"/>
    <property type="molecule type" value="Transcribed_RNA"/>
</dbReference>
<evidence type="ECO:0000256" key="4">
    <source>
        <dbReference type="ARBA" id="ARBA00023235"/>
    </source>
</evidence>
<dbReference type="SUPFAM" id="SSF54534">
    <property type="entry name" value="FKBP-like"/>
    <property type="match status" value="1"/>
</dbReference>
<evidence type="ECO:0000313" key="8">
    <source>
        <dbReference type="EMBL" id="CAE0456717.1"/>
    </source>
</evidence>
<dbReference type="PROSITE" id="PS50059">
    <property type="entry name" value="FKBP_PPIASE"/>
    <property type="match status" value="1"/>
</dbReference>
<dbReference type="PANTHER" id="PTHR43811:SF19">
    <property type="entry name" value="39 KDA FK506-BINDING NUCLEAR PROTEIN"/>
    <property type="match status" value="1"/>
</dbReference>
<dbReference type="PANTHER" id="PTHR43811">
    <property type="entry name" value="FKBP-TYPE PEPTIDYL-PROLYL CIS-TRANS ISOMERASE FKPA"/>
    <property type="match status" value="1"/>
</dbReference>
<dbReference type="InterPro" id="IPR001179">
    <property type="entry name" value="PPIase_FKBP_dom"/>
</dbReference>
<keyword evidence="3 5" id="KW-0697">Rotamase</keyword>
<evidence type="ECO:0000256" key="2">
    <source>
        <dbReference type="ARBA" id="ARBA00013194"/>
    </source>
</evidence>
<dbReference type="GO" id="GO:0003755">
    <property type="term" value="F:peptidyl-prolyl cis-trans isomerase activity"/>
    <property type="evidence" value="ECO:0007669"/>
    <property type="project" value="UniProtKB-KW"/>
</dbReference>
<proteinExistence type="predicted"/>
<evidence type="ECO:0000256" key="6">
    <source>
        <dbReference type="SAM" id="MobiDB-lite"/>
    </source>
</evidence>
<evidence type="ECO:0000256" key="5">
    <source>
        <dbReference type="PROSITE-ProRule" id="PRU00277"/>
    </source>
</evidence>
<evidence type="ECO:0000256" key="1">
    <source>
        <dbReference type="ARBA" id="ARBA00000971"/>
    </source>
</evidence>
<feature type="region of interest" description="Disordered" evidence="6">
    <location>
        <begin position="249"/>
        <end position="268"/>
    </location>
</feature>
<gene>
    <name evidence="8" type="ORF">CDEB00056_LOCUS1558</name>
</gene>
<keyword evidence="4 5" id="KW-0413">Isomerase</keyword>
<organism evidence="8">
    <name type="scientific">Chaetoceros debilis</name>
    <dbReference type="NCBI Taxonomy" id="122233"/>
    <lineage>
        <taxon>Eukaryota</taxon>
        <taxon>Sar</taxon>
        <taxon>Stramenopiles</taxon>
        <taxon>Ochrophyta</taxon>
        <taxon>Bacillariophyta</taxon>
        <taxon>Coscinodiscophyceae</taxon>
        <taxon>Chaetocerotophycidae</taxon>
        <taxon>Chaetocerotales</taxon>
        <taxon>Chaetocerotaceae</taxon>
        <taxon>Chaetoceros</taxon>
    </lineage>
</organism>